<name>A0AC61QUM1_9BACT</name>
<sequence>MALSGNKGEWSEIYTLFKLLGDGKVHAGDADMNKLELYYPILNIIREESKRYEYRPNTDQHIVVIDEDGHEYARISMNRFVQESESLLAEIKSGGSRSFEIPASEAFMNEIGCTLLKAPSSDKADIHIVIHDLRTNMTPNLGFSIKSQLGSASTLLNAGLPTNILYKIEGVNLSDEDIASINSIKDHLPRMKEIVDRGGRFVYSDVEHQTFKNNLLFLDSCMPEFIAECLVVDSMPNATSMIKEAVEMVAAKNPFGFTGNDIVAFYEHKMKVLLLDAALGMTPSKEWKGRYDANGGYLVVRKDGEIVCYHFYNRNDVEDYLYHNTRFERGSRTRHNFGTLFRGNNGETYIRLNLQIRFKK</sequence>
<keyword evidence="2" id="KW-1185">Reference proteome</keyword>
<organism evidence="1 2">
    <name type="scientific">Palleniella muris</name>
    <dbReference type="NCBI Taxonomy" id="3038145"/>
    <lineage>
        <taxon>Bacteria</taxon>
        <taxon>Pseudomonadati</taxon>
        <taxon>Bacteroidota</taxon>
        <taxon>Bacteroidia</taxon>
        <taxon>Bacteroidales</taxon>
        <taxon>Prevotellaceae</taxon>
        <taxon>Palleniella</taxon>
    </lineage>
</organism>
<keyword evidence="1" id="KW-0378">Hydrolase</keyword>
<accession>A0AC61QUM1</accession>
<reference evidence="1" key="1">
    <citation type="submission" date="2019-04" db="EMBL/GenBank/DDBJ databases">
        <title>Microbes associate with the intestines of laboratory mice.</title>
        <authorList>
            <person name="Navarre W."/>
            <person name="Wong E."/>
            <person name="Huang K."/>
            <person name="Tropini C."/>
            <person name="Ng K."/>
            <person name="Yu B."/>
        </authorList>
    </citation>
    <scope>NUCLEOTIDE SEQUENCE</scope>
    <source>
        <strain evidence="1">NM73_A23</strain>
    </source>
</reference>
<proteinExistence type="predicted"/>
<gene>
    <name evidence="1" type="ORF">E5358_01890</name>
</gene>
<dbReference type="EMBL" id="SRZC01000002">
    <property type="protein sequence ID" value="TGX83947.1"/>
    <property type="molecule type" value="Genomic_DNA"/>
</dbReference>
<dbReference type="Proteomes" id="UP000308886">
    <property type="component" value="Unassembled WGS sequence"/>
</dbReference>
<evidence type="ECO:0000313" key="1">
    <source>
        <dbReference type="EMBL" id="TGX83947.1"/>
    </source>
</evidence>
<keyword evidence="1" id="KW-0255">Endonuclease</keyword>
<evidence type="ECO:0000313" key="2">
    <source>
        <dbReference type="Proteomes" id="UP000308886"/>
    </source>
</evidence>
<keyword evidence="1" id="KW-0540">Nuclease</keyword>
<comment type="caution">
    <text evidence="1">The sequence shown here is derived from an EMBL/GenBank/DDBJ whole genome shotgun (WGS) entry which is preliminary data.</text>
</comment>
<protein>
    <submittedName>
        <fullName evidence="1">HpaII family restriction endonuclease</fullName>
    </submittedName>
</protein>